<dbReference type="STRING" id="408074.SAMN05660909_04481"/>
<dbReference type="InterPro" id="IPR039426">
    <property type="entry name" value="TonB-dep_rcpt-like"/>
</dbReference>
<keyword evidence="10" id="KW-0732">Signal</keyword>
<protein>
    <submittedName>
        <fullName evidence="13">TonB-linked outer membrane protein, SusC/RagA family</fullName>
    </submittedName>
</protein>
<keyword evidence="3 8" id="KW-1134">Transmembrane beta strand</keyword>
<dbReference type="Pfam" id="PF07715">
    <property type="entry name" value="Plug"/>
    <property type="match status" value="1"/>
</dbReference>
<dbReference type="InterPro" id="IPR037066">
    <property type="entry name" value="Plug_dom_sf"/>
</dbReference>
<evidence type="ECO:0000256" key="6">
    <source>
        <dbReference type="ARBA" id="ARBA00023136"/>
    </source>
</evidence>
<feature type="domain" description="TonB-dependent receptor plug" evidence="12">
    <location>
        <begin position="128"/>
        <end position="230"/>
    </location>
</feature>
<proteinExistence type="inferred from homology"/>
<dbReference type="SUPFAM" id="SSF49464">
    <property type="entry name" value="Carboxypeptidase regulatory domain-like"/>
    <property type="match status" value="1"/>
</dbReference>
<feature type="domain" description="TonB-dependent receptor-like beta-barrel" evidence="11">
    <location>
        <begin position="428"/>
        <end position="936"/>
    </location>
</feature>
<sequence length="1067" mass="119139">MKNYRLLIYIHLLILFVHSNNVNGQSVSESGIVITGTVLSKDKKVALSGASVKIIGTNVGTQTDADGKFSIKLNNKSQSLQVTYIGFEPSVIDLKNADHDGNITVWLHSFERTLEAVTVSTGYQNLPKERVSGSFENVNNKTINQRVTSTVKSRLEGLTTIAFDKGNARPQMVIRGISSINGSNAPLIILNGFPFEGDFDRINPDDIQDITILKDAAASSIWGTRAGNGVIVVTTKKASFNQPLNVSLNSNVTFIQKPDLFYLDQMTPSEYIDVEKFLFSKGYYNSQENNKYARPFLTPVVELLIKQRDGLINNADELIDSYRNQSARKSYQDLIYKTGFIQQHTVNLKGGDTKGNYFLSAGYIGMDDEFGAINNRITINSDANYRFNTKFKMNSGISYIQRNLRSGAPTFQSKNSIYPYFRLNNSDGRDAGIPLYRKPYLDTAGAGKLLDWNYYPNSDYRHSVTKQNGQNLIARIGLQYDLFKGFSIQGNYQYERQDDQISVLNDIYSITTRNLINKFTIVDAQSGNVKYNLPFGAIGDESNGSMQTHNARIQLNYNLNAKDFVVNAIGGFEVRSILSKNNSFRNYGYDPDVLTISKVDYVNPYPTFVNGTNEYIPFLSSLGETSNRYVSTYLNAGVTYLEKYILTASGRRDASNLFGVNTNDKWQPLWSVGGAWIVTNENFFSWSALLSLKLRATYGYSGNVDLSRSAVTAIQYLPLPSSYTGYLMAYVSQFANPDLRWEKNRIINFGIDFNLKNNIATGSIEAYFKKGSDLYGATPIDQTAGVGETIVKNVANMKGHGVELNITSNIINRAVKWSNTVIFSYNKSKVTNYYLSADIGSSYINSGTSIKPLVGYPVYSIFTYKYAGLDDIGNPQGYIEDKTSTNYTSILGTGTKVKDLEYGGSAVPQYFGSFINTVRWRGWTISANIGYKFGYSFIKPSINYSSLFAGIIQSSDYANRWQQPGDEKHTDIPAMIYPAVSARETFYNSSASLVRKGDHIRLSYVNLSYDFNQTFLKSLGINQFRIYTSVSNLGILWRKNKDGIDPDFIAGQIPPGKAFSVGIQTNF</sequence>
<dbReference type="Gene3D" id="2.40.170.20">
    <property type="entry name" value="TonB-dependent receptor, beta-barrel domain"/>
    <property type="match status" value="1"/>
</dbReference>
<dbReference type="RefSeq" id="WP_089764385.1">
    <property type="nucleotide sequence ID" value="NZ_BKAT01000007.1"/>
</dbReference>
<dbReference type="GO" id="GO:0009279">
    <property type="term" value="C:cell outer membrane"/>
    <property type="evidence" value="ECO:0007669"/>
    <property type="project" value="UniProtKB-SubCell"/>
</dbReference>
<evidence type="ECO:0000256" key="9">
    <source>
        <dbReference type="RuleBase" id="RU003357"/>
    </source>
</evidence>
<dbReference type="OrthoDB" id="9768177at2"/>
<dbReference type="InterPro" id="IPR036942">
    <property type="entry name" value="Beta-barrel_TonB_sf"/>
</dbReference>
<comment type="similarity">
    <text evidence="8 9">Belongs to the TonB-dependent receptor family.</text>
</comment>
<accession>A0A1H4FKM0</accession>
<dbReference type="EMBL" id="FNRL01000026">
    <property type="protein sequence ID" value="SEA97846.1"/>
    <property type="molecule type" value="Genomic_DNA"/>
</dbReference>
<dbReference type="Proteomes" id="UP000199656">
    <property type="component" value="Unassembled WGS sequence"/>
</dbReference>
<dbReference type="Pfam" id="PF13715">
    <property type="entry name" value="CarbopepD_reg_2"/>
    <property type="match status" value="1"/>
</dbReference>
<keyword evidence="7 8" id="KW-0998">Cell outer membrane</keyword>
<evidence type="ECO:0000259" key="12">
    <source>
        <dbReference type="Pfam" id="PF07715"/>
    </source>
</evidence>
<dbReference type="Gene3D" id="2.170.130.10">
    <property type="entry name" value="TonB-dependent receptor, plug domain"/>
    <property type="match status" value="1"/>
</dbReference>
<evidence type="ECO:0000256" key="3">
    <source>
        <dbReference type="ARBA" id="ARBA00022452"/>
    </source>
</evidence>
<feature type="signal peptide" evidence="10">
    <location>
        <begin position="1"/>
        <end position="24"/>
    </location>
</feature>
<evidence type="ECO:0000256" key="10">
    <source>
        <dbReference type="SAM" id="SignalP"/>
    </source>
</evidence>
<organism evidence="13 14">
    <name type="scientific">Chitinophaga terrae</name>
    <name type="common">ex Kim and Jung 2007</name>
    <dbReference type="NCBI Taxonomy" id="408074"/>
    <lineage>
        <taxon>Bacteria</taxon>
        <taxon>Pseudomonadati</taxon>
        <taxon>Bacteroidota</taxon>
        <taxon>Chitinophagia</taxon>
        <taxon>Chitinophagales</taxon>
        <taxon>Chitinophagaceae</taxon>
        <taxon>Chitinophaga</taxon>
    </lineage>
</organism>
<reference evidence="14" key="1">
    <citation type="submission" date="2016-10" db="EMBL/GenBank/DDBJ databases">
        <authorList>
            <person name="Varghese N."/>
            <person name="Submissions S."/>
        </authorList>
    </citation>
    <scope>NUCLEOTIDE SEQUENCE [LARGE SCALE GENOMIC DNA]</scope>
    <source>
        <strain evidence="14">DSM 23920</strain>
    </source>
</reference>
<evidence type="ECO:0000313" key="14">
    <source>
        <dbReference type="Proteomes" id="UP000199656"/>
    </source>
</evidence>
<dbReference type="InterPro" id="IPR012910">
    <property type="entry name" value="Plug_dom"/>
</dbReference>
<evidence type="ECO:0000256" key="8">
    <source>
        <dbReference type="PROSITE-ProRule" id="PRU01360"/>
    </source>
</evidence>
<dbReference type="InterPro" id="IPR023996">
    <property type="entry name" value="TonB-dep_OMP_SusC/RagA"/>
</dbReference>
<evidence type="ECO:0000256" key="4">
    <source>
        <dbReference type="ARBA" id="ARBA00022692"/>
    </source>
</evidence>
<dbReference type="NCBIfam" id="TIGR04056">
    <property type="entry name" value="OMP_RagA_SusC"/>
    <property type="match status" value="1"/>
</dbReference>
<evidence type="ECO:0000256" key="5">
    <source>
        <dbReference type="ARBA" id="ARBA00023077"/>
    </source>
</evidence>
<dbReference type="Gene3D" id="2.60.40.1120">
    <property type="entry name" value="Carboxypeptidase-like, regulatory domain"/>
    <property type="match status" value="1"/>
</dbReference>
<gene>
    <name evidence="13" type="ORF">SAMN05660909_04481</name>
</gene>
<feature type="chain" id="PRO_5011490722" evidence="10">
    <location>
        <begin position="25"/>
        <end position="1067"/>
    </location>
</feature>
<keyword evidence="14" id="KW-1185">Reference proteome</keyword>
<keyword evidence="6 8" id="KW-0472">Membrane</keyword>
<dbReference type="AlphaFoldDB" id="A0A1H4FKM0"/>
<name>A0A1H4FKM0_9BACT</name>
<evidence type="ECO:0000256" key="1">
    <source>
        <dbReference type="ARBA" id="ARBA00004571"/>
    </source>
</evidence>
<dbReference type="Pfam" id="PF00593">
    <property type="entry name" value="TonB_dep_Rec_b-barrel"/>
    <property type="match status" value="1"/>
</dbReference>
<dbReference type="InterPro" id="IPR023997">
    <property type="entry name" value="TonB-dep_OMP_SusC/RagA_CS"/>
</dbReference>
<dbReference type="SUPFAM" id="SSF56935">
    <property type="entry name" value="Porins"/>
    <property type="match status" value="1"/>
</dbReference>
<dbReference type="NCBIfam" id="TIGR04057">
    <property type="entry name" value="SusC_RagA_signa"/>
    <property type="match status" value="1"/>
</dbReference>
<evidence type="ECO:0000313" key="13">
    <source>
        <dbReference type="EMBL" id="SEA97846.1"/>
    </source>
</evidence>
<dbReference type="PROSITE" id="PS52016">
    <property type="entry name" value="TONB_DEPENDENT_REC_3"/>
    <property type="match status" value="1"/>
</dbReference>
<evidence type="ECO:0000256" key="7">
    <source>
        <dbReference type="ARBA" id="ARBA00023237"/>
    </source>
</evidence>
<dbReference type="InterPro" id="IPR008969">
    <property type="entry name" value="CarboxyPept-like_regulatory"/>
</dbReference>
<keyword evidence="2 8" id="KW-0813">Transport</keyword>
<dbReference type="InterPro" id="IPR000531">
    <property type="entry name" value="Beta-barrel_TonB"/>
</dbReference>
<evidence type="ECO:0000259" key="11">
    <source>
        <dbReference type="Pfam" id="PF00593"/>
    </source>
</evidence>
<keyword evidence="5 9" id="KW-0798">TonB box</keyword>
<comment type="subcellular location">
    <subcellularLocation>
        <location evidence="1 8">Cell outer membrane</location>
        <topology evidence="1 8">Multi-pass membrane protein</topology>
    </subcellularLocation>
</comment>
<keyword evidence="4 8" id="KW-0812">Transmembrane</keyword>
<evidence type="ECO:0000256" key="2">
    <source>
        <dbReference type="ARBA" id="ARBA00022448"/>
    </source>
</evidence>